<geneLocation type="plasmid" evidence="3 4">
    <name>pNPUN01</name>
</geneLocation>
<protein>
    <recommendedName>
        <fullName evidence="5">DUF928 domain-containing protein</fullName>
    </recommendedName>
</protein>
<proteinExistence type="predicted"/>
<evidence type="ECO:0000256" key="2">
    <source>
        <dbReference type="SAM" id="SignalP"/>
    </source>
</evidence>
<dbReference type="RefSeq" id="WP_012412989.1">
    <property type="nucleotide sequence ID" value="NC_010631.1"/>
</dbReference>
<keyword evidence="3" id="KW-0614">Plasmid</keyword>
<organism evidence="3 4">
    <name type="scientific">Nostoc punctiforme (strain ATCC 29133 / PCC 73102)</name>
    <dbReference type="NCBI Taxonomy" id="63737"/>
    <lineage>
        <taxon>Bacteria</taxon>
        <taxon>Bacillati</taxon>
        <taxon>Cyanobacteriota</taxon>
        <taxon>Cyanophyceae</taxon>
        <taxon>Nostocales</taxon>
        <taxon>Nostocaceae</taxon>
        <taxon>Nostoc</taxon>
    </lineage>
</organism>
<dbReference type="HOGENOM" id="CLU_089292_0_0_3"/>
<evidence type="ECO:0000256" key="1">
    <source>
        <dbReference type="SAM" id="Coils"/>
    </source>
</evidence>
<feature type="chain" id="PRO_5002779183" description="DUF928 domain-containing protein" evidence="2">
    <location>
        <begin position="24"/>
        <end position="247"/>
    </location>
</feature>
<keyword evidence="4" id="KW-1185">Reference proteome</keyword>
<dbReference type="KEGG" id="npu:Npun_AF087"/>
<evidence type="ECO:0000313" key="3">
    <source>
        <dbReference type="EMBL" id="ACC84969.1"/>
    </source>
</evidence>
<name>B2JAL5_NOSP7</name>
<dbReference type="InterPro" id="IPR010328">
    <property type="entry name" value="DUF928"/>
</dbReference>
<dbReference type="Pfam" id="PF06051">
    <property type="entry name" value="DUF928"/>
    <property type="match status" value="1"/>
</dbReference>
<sequence>MNKLLFYTLSLSVIALSTAPVLSNQPIPTQPKQPQSFISWISQAIFKKEPPIQPRKGGSRPTVRDTNDICMISPDEPETTRIVWSDRPLFIWEGKVKKIVVLNKNTGKKWTQPVTETPNIYTYTGDEPLEPGQTYEWRVFFEDSLSQKELSSGVNFQVMEAQQRDRITADLQNLEKQLKAENKDNEAIALAKAKYFAENQLWSDVLQQLYSIQTTSTDLDAFRKDISRKLCDPPTEVSHNSPKRESR</sequence>
<dbReference type="PhylomeDB" id="B2JAL5"/>
<dbReference type="OrthoDB" id="468489at2"/>
<dbReference type="Proteomes" id="UP000001191">
    <property type="component" value="Plasmid pNPUN01"/>
</dbReference>
<keyword evidence="2" id="KW-0732">Signal</keyword>
<reference evidence="4" key="1">
    <citation type="submission" date="2008-04" db="EMBL/GenBank/DDBJ databases">
        <title>Complete sequence of plasmid 1 of Nostoc punctiforme ATCC 29133.</title>
        <authorList>
            <consortium name="US DOE Joint Genome Institute"/>
            <person name="Copeland A."/>
            <person name="Lucas S."/>
            <person name="Lapidus A."/>
            <person name="Glavina del Rio T."/>
            <person name="Dalin E."/>
            <person name="Tice H."/>
            <person name="Pitluck S."/>
            <person name="Chain P."/>
            <person name="Malfatti S."/>
            <person name="Shin M."/>
            <person name="Vergez L."/>
            <person name="Schmutz J."/>
            <person name="Larimer F."/>
            <person name="Land M."/>
            <person name="Hauser L."/>
            <person name="Kyrpides N."/>
            <person name="Kim E."/>
            <person name="Meeks J.C."/>
            <person name="Elhai J."/>
            <person name="Campbell E.L."/>
            <person name="Thiel T."/>
            <person name="Longmire J."/>
            <person name="Potts M."/>
            <person name="Atlas R."/>
        </authorList>
    </citation>
    <scope>NUCLEOTIDE SEQUENCE [LARGE SCALE GENOMIC DNA]</scope>
    <source>
        <strain evidence="4">ATCC 29133 / PCC 73102</strain>
        <plasmid evidence="4">Plasmid pNPUN01</plasmid>
    </source>
</reference>
<dbReference type="AlphaFoldDB" id="B2JAL5"/>
<evidence type="ECO:0000313" key="4">
    <source>
        <dbReference type="Proteomes" id="UP000001191"/>
    </source>
</evidence>
<evidence type="ECO:0008006" key="5">
    <source>
        <dbReference type="Google" id="ProtNLM"/>
    </source>
</evidence>
<feature type="coiled-coil region" evidence="1">
    <location>
        <begin position="164"/>
        <end position="191"/>
    </location>
</feature>
<dbReference type="EMBL" id="CP001038">
    <property type="protein sequence ID" value="ACC84969.1"/>
    <property type="molecule type" value="Genomic_DNA"/>
</dbReference>
<gene>
    <name evidence="3" type="ordered locus">Npun_AF087</name>
</gene>
<keyword evidence="1" id="KW-0175">Coiled coil</keyword>
<feature type="signal peptide" evidence="2">
    <location>
        <begin position="1"/>
        <end position="23"/>
    </location>
</feature>
<dbReference type="EnsemblBacteria" id="ACC84969">
    <property type="protein sequence ID" value="ACC84969"/>
    <property type="gene ID" value="Npun_AF087"/>
</dbReference>
<accession>B2JAL5</accession>